<dbReference type="PANTHER" id="PTHR44329">
    <property type="entry name" value="SERINE/THREONINE-PROTEIN KINASE TNNI3K-RELATED"/>
    <property type="match status" value="1"/>
</dbReference>
<dbReference type="GO" id="GO:0004674">
    <property type="term" value="F:protein serine/threonine kinase activity"/>
    <property type="evidence" value="ECO:0007669"/>
    <property type="project" value="TreeGrafter"/>
</dbReference>
<dbReference type="OrthoDB" id="4062651at2759"/>
<evidence type="ECO:0000259" key="1">
    <source>
        <dbReference type="PROSITE" id="PS50011"/>
    </source>
</evidence>
<name>A0A6A6RC62_9PEZI</name>
<proteinExistence type="predicted"/>
<dbReference type="EMBL" id="MU004181">
    <property type="protein sequence ID" value="KAF2501956.1"/>
    <property type="molecule type" value="Genomic_DNA"/>
</dbReference>
<reference evidence="2" key="1">
    <citation type="journal article" date="2020" name="Stud. Mycol.">
        <title>101 Dothideomycetes genomes: a test case for predicting lifestyles and emergence of pathogens.</title>
        <authorList>
            <person name="Haridas S."/>
            <person name="Albert R."/>
            <person name="Binder M."/>
            <person name="Bloem J."/>
            <person name="Labutti K."/>
            <person name="Salamov A."/>
            <person name="Andreopoulos B."/>
            <person name="Baker S."/>
            <person name="Barry K."/>
            <person name="Bills G."/>
            <person name="Bluhm B."/>
            <person name="Cannon C."/>
            <person name="Castanera R."/>
            <person name="Culley D."/>
            <person name="Daum C."/>
            <person name="Ezra D."/>
            <person name="Gonzalez J."/>
            <person name="Henrissat B."/>
            <person name="Kuo A."/>
            <person name="Liang C."/>
            <person name="Lipzen A."/>
            <person name="Lutzoni F."/>
            <person name="Magnuson J."/>
            <person name="Mondo S."/>
            <person name="Nolan M."/>
            <person name="Ohm R."/>
            <person name="Pangilinan J."/>
            <person name="Park H.-J."/>
            <person name="Ramirez L."/>
            <person name="Alfaro M."/>
            <person name="Sun H."/>
            <person name="Tritt A."/>
            <person name="Yoshinaga Y."/>
            <person name="Zwiers L.-H."/>
            <person name="Turgeon B."/>
            <person name="Goodwin S."/>
            <person name="Spatafora J."/>
            <person name="Crous P."/>
            <person name="Grigoriev I."/>
        </authorList>
    </citation>
    <scope>NUCLEOTIDE SEQUENCE</scope>
    <source>
        <strain evidence="2">CBS 269.34</strain>
    </source>
</reference>
<evidence type="ECO:0000313" key="3">
    <source>
        <dbReference type="Proteomes" id="UP000799750"/>
    </source>
</evidence>
<dbReference type="InterPro" id="IPR051681">
    <property type="entry name" value="Ser/Thr_Kinases-Pseudokinases"/>
</dbReference>
<dbReference type="Proteomes" id="UP000799750">
    <property type="component" value="Unassembled WGS sequence"/>
</dbReference>
<dbReference type="SUPFAM" id="SSF56112">
    <property type="entry name" value="Protein kinase-like (PK-like)"/>
    <property type="match status" value="1"/>
</dbReference>
<evidence type="ECO:0000313" key="2">
    <source>
        <dbReference type="EMBL" id="KAF2501956.1"/>
    </source>
</evidence>
<keyword evidence="3" id="KW-1185">Reference proteome</keyword>
<dbReference type="PROSITE" id="PS50011">
    <property type="entry name" value="PROTEIN_KINASE_DOM"/>
    <property type="match status" value="1"/>
</dbReference>
<dbReference type="InterPro" id="IPR011009">
    <property type="entry name" value="Kinase-like_dom_sf"/>
</dbReference>
<dbReference type="GO" id="GO:0005524">
    <property type="term" value="F:ATP binding"/>
    <property type="evidence" value="ECO:0007669"/>
    <property type="project" value="InterPro"/>
</dbReference>
<feature type="domain" description="Protein kinase" evidence="1">
    <location>
        <begin position="163"/>
        <end position="478"/>
    </location>
</feature>
<sequence>MADVEMTGTAEPAWELFNLKGNRPRRTVYAVLQHRHSLRRITVCIQDQEVLESRIVNAFLGLDAMGKGGRSLIPPDDIKAMVETCVSDAIAVLGDREFKDEEILNISTKPDSPDLQSKENFHSFYPFVRSLKTISELVGSKHLHLSGQPVPVTLTPLSEIRFLTAFSSYRGGAMKVLTKGAPDTLMVYKGLSFADYLAFDPPTYRNHLAGIYRELEMLSTVLSPHPNIMPPPLAFATFQQDRYGEPLICGALYPYYPKLSVAAAIGEAIEYEVQIPLHYKARWCFQLASALYHAHSVDGAWHQDLKTANTLLDNDANLIVIDWEQCGANSFTLAPEANGEFDLAVADMAASEVIGDDAPVLYKRYTGPSRRNNWIGSPGWVVFAEWKKQCPKAVELAEVWSLGTVMWQLLEQVALDHLQEIVDVYGDGIKNGVVWTTMTEEMPESWREVVGACRRKEPNERIRMKELVEFWRREAERLEG</sequence>
<gene>
    <name evidence="2" type="ORF">BU16DRAFT_520920</name>
</gene>
<organism evidence="2 3">
    <name type="scientific">Lophium mytilinum</name>
    <dbReference type="NCBI Taxonomy" id="390894"/>
    <lineage>
        <taxon>Eukaryota</taxon>
        <taxon>Fungi</taxon>
        <taxon>Dikarya</taxon>
        <taxon>Ascomycota</taxon>
        <taxon>Pezizomycotina</taxon>
        <taxon>Dothideomycetes</taxon>
        <taxon>Pleosporomycetidae</taxon>
        <taxon>Mytilinidiales</taxon>
        <taxon>Mytilinidiaceae</taxon>
        <taxon>Lophium</taxon>
    </lineage>
</organism>
<dbReference type="InterPro" id="IPR000719">
    <property type="entry name" value="Prot_kinase_dom"/>
</dbReference>
<dbReference type="Gene3D" id="1.10.510.10">
    <property type="entry name" value="Transferase(Phosphotransferase) domain 1"/>
    <property type="match status" value="1"/>
</dbReference>
<dbReference type="AlphaFoldDB" id="A0A6A6RC62"/>
<protein>
    <recommendedName>
        <fullName evidence="1">Protein kinase domain-containing protein</fullName>
    </recommendedName>
</protein>
<accession>A0A6A6RC62</accession>
<dbReference type="SMART" id="SM00220">
    <property type="entry name" value="S_TKc"/>
    <property type="match status" value="1"/>
</dbReference>